<proteinExistence type="predicted"/>
<protein>
    <recommendedName>
        <fullName evidence="2">SCP domain-containing protein</fullName>
    </recommendedName>
</protein>
<sequence length="168" mass="17850">MYLPSLSSVFTTGLLLVSSISSVSAGATRYMSGDQQAALEAHNKGRATKNLSALQWDVSLANSAQTCADKIASTGNFAHCQSGENLYAQSGGSGNLYVNGVTAWLNEAPQYHNEKIPNGNFAGYGHYTQVMWKSTTRVGMAMAKGSNGWTYIVAHYNPAGNVVGQTPY</sequence>
<accession>A0A420YGW6</accession>
<dbReference type="InterPro" id="IPR001283">
    <property type="entry name" value="CRISP-related"/>
</dbReference>
<dbReference type="PROSITE" id="PS01009">
    <property type="entry name" value="CRISP_1"/>
    <property type="match status" value="1"/>
</dbReference>
<feature type="domain" description="SCP" evidence="2">
    <location>
        <begin position="33"/>
        <end position="164"/>
    </location>
</feature>
<evidence type="ECO:0000313" key="3">
    <source>
        <dbReference type="EMBL" id="RKU47096.1"/>
    </source>
</evidence>
<evidence type="ECO:0000256" key="1">
    <source>
        <dbReference type="SAM" id="SignalP"/>
    </source>
</evidence>
<dbReference type="Proteomes" id="UP000275385">
    <property type="component" value="Unassembled WGS sequence"/>
</dbReference>
<comment type="caution">
    <text evidence="3">The sequence shown here is derived from an EMBL/GenBank/DDBJ whole genome shotgun (WGS) entry which is preliminary data.</text>
</comment>
<keyword evidence="1" id="KW-0732">Signal</keyword>
<dbReference type="PRINTS" id="PR00837">
    <property type="entry name" value="V5TPXLIKE"/>
</dbReference>
<dbReference type="InterPro" id="IPR014044">
    <property type="entry name" value="CAP_dom"/>
</dbReference>
<dbReference type="OrthoDB" id="43654at2759"/>
<dbReference type="InterPro" id="IPR018244">
    <property type="entry name" value="Allrgn_V5/Tpx1_CS"/>
</dbReference>
<organism evidence="3 4">
    <name type="scientific">Coniochaeta pulveracea</name>
    <dbReference type="NCBI Taxonomy" id="177199"/>
    <lineage>
        <taxon>Eukaryota</taxon>
        <taxon>Fungi</taxon>
        <taxon>Dikarya</taxon>
        <taxon>Ascomycota</taxon>
        <taxon>Pezizomycotina</taxon>
        <taxon>Sordariomycetes</taxon>
        <taxon>Sordariomycetidae</taxon>
        <taxon>Coniochaetales</taxon>
        <taxon>Coniochaetaceae</taxon>
        <taxon>Coniochaeta</taxon>
    </lineage>
</organism>
<evidence type="ECO:0000313" key="4">
    <source>
        <dbReference type="Proteomes" id="UP000275385"/>
    </source>
</evidence>
<dbReference type="STRING" id="177199.A0A420YGW6"/>
<dbReference type="PANTHER" id="PTHR10334">
    <property type="entry name" value="CYSTEINE-RICH SECRETORY PROTEIN-RELATED"/>
    <property type="match status" value="1"/>
</dbReference>
<dbReference type="Pfam" id="PF00188">
    <property type="entry name" value="CAP"/>
    <property type="match status" value="1"/>
</dbReference>
<dbReference type="InterPro" id="IPR035940">
    <property type="entry name" value="CAP_sf"/>
</dbReference>
<dbReference type="GO" id="GO:0005576">
    <property type="term" value="C:extracellular region"/>
    <property type="evidence" value="ECO:0007669"/>
    <property type="project" value="InterPro"/>
</dbReference>
<dbReference type="SMART" id="SM00198">
    <property type="entry name" value="SCP"/>
    <property type="match status" value="1"/>
</dbReference>
<keyword evidence="4" id="KW-1185">Reference proteome</keyword>
<name>A0A420YGW6_9PEZI</name>
<feature type="chain" id="PRO_5019119259" description="SCP domain-containing protein" evidence="1">
    <location>
        <begin position="26"/>
        <end position="168"/>
    </location>
</feature>
<feature type="signal peptide" evidence="1">
    <location>
        <begin position="1"/>
        <end position="25"/>
    </location>
</feature>
<gene>
    <name evidence="3" type="ORF">DL546_002920</name>
</gene>
<evidence type="ECO:0000259" key="2">
    <source>
        <dbReference type="SMART" id="SM00198"/>
    </source>
</evidence>
<dbReference type="SUPFAM" id="SSF55797">
    <property type="entry name" value="PR-1-like"/>
    <property type="match status" value="1"/>
</dbReference>
<dbReference type="AlphaFoldDB" id="A0A420YGW6"/>
<dbReference type="EMBL" id="QVQW01000010">
    <property type="protein sequence ID" value="RKU47096.1"/>
    <property type="molecule type" value="Genomic_DNA"/>
</dbReference>
<dbReference type="Gene3D" id="3.40.33.10">
    <property type="entry name" value="CAP"/>
    <property type="match status" value="1"/>
</dbReference>
<reference evidence="3 4" key="1">
    <citation type="submission" date="2018-08" db="EMBL/GenBank/DDBJ databases">
        <title>Draft genome of the lignicolous fungus Coniochaeta pulveracea.</title>
        <authorList>
            <person name="Borstlap C.J."/>
            <person name="De Witt R.N."/>
            <person name="Botha A."/>
            <person name="Volschenk H."/>
        </authorList>
    </citation>
    <scope>NUCLEOTIDE SEQUENCE [LARGE SCALE GENOMIC DNA]</scope>
    <source>
        <strain evidence="3 4">CAB683</strain>
    </source>
</reference>